<dbReference type="PANTHER" id="PTHR11803:SF39">
    <property type="entry name" value="2-IMINOBUTANOATE_2-IMINOPROPANOATE DEAMINASE"/>
    <property type="match status" value="1"/>
</dbReference>
<dbReference type="GO" id="GO:0019239">
    <property type="term" value="F:deaminase activity"/>
    <property type="evidence" value="ECO:0007669"/>
    <property type="project" value="TreeGrafter"/>
</dbReference>
<organism evidence="2 3">
    <name type="scientific">Chrysodeixis includens</name>
    <name type="common">Soybean looper</name>
    <name type="synonym">Pseudoplusia includens</name>
    <dbReference type="NCBI Taxonomy" id="689277"/>
    <lineage>
        <taxon>Eukaryota</taxon>
        <taxon>Metazoa</taxon>
        <taxon>Ecdysozoa</taxon>
        <taxon>Arthropoda</taxon>
        <taxon>Hexapoda</taxon>
        <taxon>Insecta</taxon>
        <taxon>Pterygota</taxon>
        <taxon>Neoptera</taxon>
        <taxon>Endopterygota</taxon>
        <taxon>Lepidoptera</taxon>
        <taxon>Glossata</taxon>
        <taxon>Ditrysia</taxon>
        <taxon>Noctuoidea</taxon>
        <taxon>Noctuidae</taxon>
        <taxon>Plusiinae</taxon>
        <taxon>Chrysodeixis</taxon>
    </lineage>
</organism>
<dbReference type="Pfam" id="PF01042">
    <property type="entry name" value="Ribonuc_L-PSP"/>
    <property type="match status" value="1"/>
</dbReference>
<keyword evidence="3" id="KW-1185">Reference proteome</keyword>
<dbReference type="InterPro" id="IPR006175">
    <property type="entry name" value="YjgF/YER057c/UK114"/>
</dbReference>
<dbReference type="NCBIfam" id="TIGR00004">
    <property type="entry name" value="Rid family detoxifying hydrolase"/>
    <property type="match status" value="1"/>
</dbReference>
<comment type="similarity">
    <text evidence="1">Belongs to the RutC family.</text>
</comment>
<dbReference type="InterPro" id="IPR006056">
    <property type="entry name" value="RidA"/>
</dbReference>
<evidence type="ECO:0000256" key="1">
    <source>
        <dbReference type="ARBA" id="ARBA00010552"/>
    </source>
</evidence>
<evidence type="ECO:0000313" key="3">
    <source>
        <dbReference type="Proteomes" id="UP001154114"/>
    </source>
</evidence>
<sequence length="173" mass="18674">MMILMMRTMTKNKMSVFSKISNTAKRNNNTVTKAIITAPNTYKPGAAYSQAILANQTLYVSGVLGMDSKYKLACGVEAQTKLLFENMKQVLKAGGASLESVIKTTILLAKMEDFPVVNKIYACYFPKNSPARATFQVVNLPRGAAIEIEAIALSGELVITQGLPADPCSNPCS</sequence>
<reference evidence="2" key="1">
    <citation type="submission" date="2021-12" db="EMBL/GenBank/DDBJ databases">
        <authorList>
            <person name="King R."/>
        </authorList>
    </citation>
    <scope>NUCLEOTIDE SEQUENCE</scope>
</reference>
<dbReference type="InterPro" id="IPR035959">
    <property type="entry name" value="RutC-like_sf"/>
</dbReference>
<name>A0A9P0BNP9_CHRIL</name>
<dbReference type="Proteomes" id="UP001154114">
    <property type="component" value="Chromosome 13"/>
</dbReference>
<evidence type="ECO:0000313" key="2">
    <source>
        <dbReference type="EMBL" id="CAH0584295.1"/>
    </source>
</evidence>
<gene>
    <name evidence="2" type="ORF">CINC_LOCUS2506</name>
</gene>
<protein>
    <submittedName>
        <fullName evidence="2">Uncharacterized protein</fullName>
    </submittedName>
</protein>
<dbReference type="Gene3D" id="3.30.1330.40">
    <property type="entry name" value="RutC-like"/>
    <property type="match status" value="1"/>
</dbReference>
<dbReference type="PANTHER" id="PTHR11803">
    <property type="entry name" value="2-IMINOBUTANOATE/2-IMINOPROPANOATE DEAMINASE RIDA"/>
    <property type="match status" value="1"/>
</dbReference>
<dbReference type="CDD" id="cd00448">
    <property type="entry name" value="YjgF_YER057c_UK114_family"/>
    <property type="match status" value="1"/>
</dbReference>
<dbReference type="OrthoDB" id="309640at2759"/>
<dbReference type="GO" id="GO:0005739">
    <property type="term" value="C:mitochondrion"/>
    <property type="evidence" value="ECO:0007669"/>
    <property type="project" value="TreeGrafter"/>
</dbReference>
<dbReference type="AlphaFoldDB" id="A0A9P0BNP9"/>
<dbReference type="FunFam" id="3.30.1330.40:FF:000001">
    <property type="entry name" value="L-PSP family endoribonuclease"/>
    <property type="match status" value="1"/>
</dbReference>
<dbReference type="GO" id="GO:0005829">
    <property type="term" value="C:cytosol"/>
    <property type="evidence" value="ECO:0007669"/>
    <property type="project" value="TreeGrafter"/>
</dbReference>
<proteinExistence type="inferred from homology"/>
<dbReference type="EMBL" id="LR824016">
    <property type="protein sequence ID" value="CAH0584295.1"/>
    <property type="molecule type" value="Genomic_DNA"/>
</dbReference>
<dbReference type="SUPFAM" id="SSF55298">
    <property type="entry name" value="YjgF-like"/>
    <property type="match status" value="1"/>
</dbReference>
<accession>A0A9P0BNP9</accession>